<protein>
    <recommendedName>
        <fullName evidence="6">Pentraxin family member</fullName>
    </recommendedName>
</protein>
<proteinExistence type="inferred from homology"/>
<feature type="non-terminal residue" evidence="8">
    <location>
        <position position="1"/>
    </location>
</feature>
<evidence type="ECO:0000256" key="5">
    <source>
        <dbReference type="PROSITE-ProRule" id="PRU01172"/>
    </source>
</evidence>
<accession>A0ABN8N8B7</accession>
<dbReference type="SMART" id="SM00159">
    <property type="entry name" value="PTX"/>
    <property type="match status" value="1"/>
</dbReference>
<comment type="subcellular location">
    <subcellularLocation>
        <location evidence="6">Secreted</location>
    </subcellularLocation>
</comment>
<keyword evidence="3" id="KW-1015">Disulfide bond</keyword>
<dbReference type="Gene3D" id="2.60.120.200">
    <property type="match status" value="1"/>
</dbReference>
<feature type="domain" description="Pentraxin (PTX)" evidence="7">
    <location>
        <begin position="1"/>
        <end position="203"/>
    </location>
</feature>
<comment type="caution">
    <text evidence="5">Lacks conserved residue(s) required for the propagation of feature annotation.</text>
</comment>
<dbReference type="InterPro" id="IPR013320">
    <property type="entry name" value="ConA-like_dom_sf"/>
</dbReference>
<comment type="subunit">
    <text evidence="6">Homopentamer. Pentaxin (or pentraxin) have a discoid arrangement of 5 non-covalently bound subunits.</text>
</comment>
<evidence type="ECO:0000259" key="7">
    <source>
        <dbReference type="PROSITE" id="PS51828"/>
    </source>
</evidence>
<organism evidence="8 9">
    <name type="scientific">Porites lobata</name>
    <dbReference type="NCBI Taxonomy" id="104759"/>
    <lineage>
        <taxon>Eukaryota</taxon>
        <taxon>Metazoa</taxon>
        <taxon>Cnidaria</taxon>
        <taxon>Anthozoa</taxon>
        <taxon>Hexacorallia</taxon>
        <taxon>Scleractinia</taxon>
        <taxon>Fungiina</taxon>
        <taxon>Poritidae</taxon>
        <taxon>Porites</taxon>
    </lineage>
</organism>
<gene>
    <name evidence="8" type="ORF">PLOB_00006647</name>
</gene>
<evidence type="ECO:0000256" key="3">
    <source>
        <dbReference type="ARBA" id="ARBA00023157"/>
    </source>
</evidence>
<comment type="cofactor">
    <cofactor evidence="6">
        <name>Ca(2+)</name>
        <dbReference type="ChEBI" id="CHEBI:29108"/>
    </cofactor>
    <text evidence="6">Binds 2 calcium ions per subunit.</text>
</comment>
<dbReference type="PANTHER" id="PTHR19277">
    <property type="entry name" value="PENTRAXIN"/>
    <property type="match status" value="1"/>
</dbReference>
<dbReference type="PANTHER" id="PTHR19277:SF125">
    <property type="entry name" value="B6"/>
    <property type="match status" value="1"/>
</dbReference>
<evidence type="ECO:0000313" key="8">
    <source>
        <dbReference type="EMBL" id="CAH3045144.1"/>
    </source>
</evidence>
<evidence type="ECO:0000256" key="2">
    <source>
        <dbReference type="ARBA" id="ARBA00022837"/>
    </source>
</evidence>
<dbReference type="PROSITE" id="PS00289">
    <property type="entry name" value="PTX_1"/>
    <property type="match status" value="1"/>
</dbReference>
<evidence type="ECO:0000313" key="9">
    <source>
        <dbReference type="Proteomes" id="UP001159405"/>
    </source>
</evidence>
<dbReference type="InterPro" id="IPR001759">
    <property type="entry name" value="PTX_dom"/>
</dbReference>
<dbReference type="PRINTS" id="PR00895">
    <property type="entry name" value="PENTAXIN"/>
</dbReference>
<keyword evidence="1 6" id="KW-0479">Metal-binding</keyword>
<reference evidence="8 9" key="1">
    <citation type="submission" date="2022-05" db="EMBL/GenBank/DDBJ databases">
        <authorList>
            <consortium name="Genoscope - CEA"/>
            <person name="William W."/>
        </authorList>
    </citation>
    <scope>NUCLEOTIDE SEQUENCE [LARGE SCALE GENOMIC DNA]</scope>
</reference>
<keyword evidence="9" id="KW-1185">Reference proteome</keyword>
<dbReference type="SUPFAM" id="SSF49899">
    <property type="entry name" value="Concanavalin A-like lectins/glucanases"/>
    <property type="match status" value="1"/>
</dbReference>
<dbReference type="InterPro" id="IPR030476">
    <property type="entry name" value="Pentaxin_CS"/>
</dbReference>
<dbReference type="InterPro" id="IPR051360">
    <property type="entry name" value="Neuronal_Pentraxin_Related"/>
</dbReference>
<sequence>GYAFAFTSTGGTEAVSLSGTPDRALTEMTICLWMKTNQSSDTNGTPLSYTANGRKNEIAINDYKNFNLKIGRRNVWNLFLISANDGRWHHICLTWRSSNGSWNFYKDGTLAASGSPLNARHVIKAGGCLVLGQSQKDVCGVFKADKRFFGLLANVNIWDQVLSYTAITAMSHSCYSGIGNVVKWLDFSDAVMGNVEVTPSTCKPES</sequence>
<keyword evidence="4" id="KW-0325">Glycoprotein</keyword>
<dbReference type="PROSITE" id="PS51828">
    <property type="entry name" value="PTX_2"/>
    <property type="match status" value="1"/>
</dbReference>
<dbReference type="Proteomes" id="UP001159405">
    <property type="component" value="Unassembled WGS sequence"/>
</dbReference>
<dbReference type="Pfam" id="PF00354">
    <property type="entry name" value="Pentaxin"/>
    <property type="match status" value="1"/>
</dbReference>
<evidence type="ECO:0000256" key="1">
    <source>
        <dbReference type="ARBA" id="ARBA00022723"/>
    </source>
</evidence>
<comment type="caution">
    <text evidence="8">The sequence shown here is derived from an EMBL/GenBank/DDBJ whole genome shotgun (WGS) entry which is preliminary data.</text>
</comment>
<evidence type="ECO:0000256" key="6">
    <source>
        <dbReference type="RuleBase" id="RU362112"/>
    </source>
</evidence>
<evidence type="ECO:0000256" key="4">
    <source>
        <dbReference type="ARBA" id="ARBA00023180"/>
    </source>
</evidence>
<name>A0ABN8N8B7_9CNID</name>
<dbReference type="EMBL" id="CALNXK010000013">
    <property type="protein sequence ID" value="CAH3045144.1"/>
    <property type="molecule type" value="Genomic_DNA"/>
</dbReference>
<comment type="similarity">
    <text evidence="6">Belongs to the pentraxin family.</text>
</comment>
<keyword evidence="2 6" id="KW-0106">Calcium</keyword>